<organism evidence="3 4">
    <name type="scientific">Crassostrea virginica</name>
    <name type="common">Eastern oyster</name>
    <dbReference type="NCBI Taxonomy" id="6565"/>
    <lineage>
        <taxon>Eukaryota</taxon>
        <taxon>Metazoa</taxon>
        <taxon>Spiralia</taxon>
        <taxon>Lophotrochozoa</taxon>
        <taxon>Mollusca</taxon>
        <taxon>Bivalvia</taxon>
        <taxon>Autobranchia</taxon>
        <taxon>Pteriomorphia</taxon>
        <taxon>Ostreida</taxon>
        <taxon>Ostreoidea</taxon>
        <taxon>Ostreidae</taxon>
        <taxon>Crassostrea</taxon>
    </lineage>
</organism>
<name>A0A8B8C131_CRAVI</name>
<dbReference type="GeneID" id="111115074"/>
<reference evidence="4" key="1">
    <citation type="submission" date="2025-08" db="UniProtKB">
        <authorList>
            <consortium name="RefSeq"/>
        </authorList>
    </citation>
    <scope>IDENTIFICATION</scope>
    <source>
        <tissue evidence="4">Whole sample</tissue>
    </source>
</reference>
<keyword evidence="3" id="KW-1185">Reference proteome</keyword>
<sequence>MMFHLLTTILIGHLSMSRSQVPDLVPSPPAVPRSLDNFGADVSDFSIMYTKNLENVMRRFKISRAEMQQMLESYVRGGQPAITKTVYNPDTKLNETITLDFKSFTEDGSDMRPPDTSNGPVETVRIVNNQRPGLTGGSSGFRMSPTEVGPLNPTGEAPFRMSPTGDRPFNPAVEAPDWRRPPSPVSDNVNPSSGTDLTAMREYETNLIDDLKLLQRRRDALDESFAKSEINEENYRTNVENNELQMRDAYMVLQQIQDGIREFLGLPVQGPLITNVPGSDMPLTGDPQVDGPATASNIPLGTPTIPTSGLGPNDGLTPELRRFLQSTSPGNQPLPTRGMSGIQTTNQQLPVAGQPLSPEEEITFLQSEIDQIKNANAELLASLRDLRMPNNGLPNAEIPSSFDNDLRRLQNLEDTLMPGDGRNLPIPSPGLAGSGFTQPLDPYLEVNMPNTVDSSSDSGVRGLQQNLQDGTRTSEIGRDLPNPSRGLAGSGLNQLSDPYLEFNMPNLIDPIVSDNGVDGLDQIDLSGLQIALPPNTNIRDYINNLINEYRNLNQRETEILRILKSPTSPEGLPMDPISNEFELRQTNIRNIDVPQPRRNQDRIVPSTINDIDQNGQLEPIPFNAPLPNDPIIPQEDNNDVIRRDETLPAITASTQSDPLLINNLLSEYSRLNQREKEIIRILNRQEAPTSFIRNDGLDINAPSPRREVDRSMSTDSPFINRDTRLDDRDPLRRRLQNIQAGSILPDNVNALSREINRPEPIANPSVNRDALMDERGRMLFDSSFTTSDDINPIMLERDPLRRRLQNIQEGNGLRGIMNPVSGNVRLNVDDRNRFSQQRPILDDAIPLRNRELRPNIGTSAVVPRESQSTRTDTSDRNIIYNDGTITMESVRYDMPSDAVEEPVPMGSDSSLTSGFPVSGFSSRASGLLTPRTDSFAMPTQRSQFSRTREMYPTRNRIFYQLNRRQALQGSSARPVVSLF</sequence>
<feature type="signal peptide" evidence="2">
    <location>
        <begin position="1"/>
        <end position="19"/>
    </location>
</feature>
<feature type="region of interest" description="Disordered" evidence="1">
    <location>
        <begin position="469"/>
        <end position="489"/>
    </location>
</feature>
<proteinExistence type="predicted"/>
<dbReference type="RefSeq" id="XP_022309363.1">
    <property type="nucleotide sequence ID" value="XM_022453655.1"/>
</dbReference>
<evidence type="ECO:0000256" key="2">
    <source>
        <dbReference type="SAM" id="SignalP"/>
    </source>
</evidence>
<accession>A0A8B8C131</accession>
<keyword evidence="2" id="KW-0732">Signal</keyword>
<feature type="region of interest" description="Disordered" evidence="1">
    <location>
        <begin position="693"/>
        <end position="724"/>
    </location>
</feature>
<dbReference type="OrthoDB" id="10650480at2759"/>
<feature type="region of interest" description="Disordered" evidence="1">
    <location>
        <begin position="130"/>
        <end position="196"/>
    </location>
</feature>
<gene>
    <name evidence="4" type="primary">LOC111115074</name>
</gene>
<dbReference type="KEGG" id="cvn:111115074"/>
<dbReference type="AlphaFoldDB" id="A0A8B8C131"/>
<evidence type="ECO:0000313" key="4">
    <source>
        <dbReference type="RefSeq" id="XP_022309363.1"/>
    </source>
</evidence>
<evidence type="ECO:0000313" key="3">
    <source>
        <dbReference type="Proteomes" id="UP000694844"/>
    </source>
</evidence>
<evidence type="ECO:0000256" key="1">
    <source>
        <dbReference type="SAM" id="MobiDB-lite"/>
    </source>
</evidence>
<protein>
    <submittedName>
        <fullName evidence="4">Uncharacterized protein LOC111115074</fullName>
    </submittedName>
</protein>
<dbReference type="Proteomes" id="UP000694844">
    <property type="component" value="Chromosome 9"/>
</dbReference>
<feature type="chain" id="PRO_5034130579" evidence="2">
    <location>
        <begin position="20"/>
        <end position="979"/>
    </location>
</feature>